<evidence type="ECO:0008006" key="3">
    <source>
        <dbReference type="Google" id="ProtNLM"/>
    </source>
</evidence>
<evidence type="ECO:0000313" key="1">
    <source>
        <dbReference type="EMBL" id="SAI60547.1"/>
    </source>
</evidence>
<accession>A0A157RRE4</accession>
<organism evidence="1 2">
    <name type="scientific">Bordetella ansorpii</name>
    <dbReference type="NCBI Taxonomy" id="288768"/>
    <lineage>
        <taxon>Bacteria</taxon>
        <taxon>Pseudomonadati</taxon>
        <taxon>Pseudomonadota</taxon>
        <taxon>Betaproteobacteria</taxon>
        <taxon>Burkholderiales</taxon>
        <taxon>Alcaligenaceae</taxon>
        <taxon>Bordetella</taxon>
    </lineage>
</organism>
<dbReference type="OrthoDB" id="8641867at2"/>
<protein>
    <recommendedName>
        <fullName evidence="3">DUF1127 domain-containing protein</fullName>
    </recommendedName>
</protein>
<reference evidence="1 2" key="1">
    <citation type="submission" date="2016-03" db="EMBL/GenBank/DDBJ databases">
        <authorList>
            <consortium name="Pathogen Informatics"/>
        </authorList>
    </citation>
    <scope>NUCLEOTIDE SEQUENCE [LARGE SCALE GENOMIC DNA]</scope>
    <source>
        <strain evidence="1 2">NCTC13364</strain>
    </source>
</reference>
<gene>
    <name evidence="1" type="ORF">SAMEA1982600_05451</name>
</gene>
<evidence type="ECO:0000313" key="2">
    <source>
        <dbReference type="Proteomes" id="UP000077037"/>
    </source>
</evidence>
<dbReference type="AlphaFoldDB" id="A0A157RRE4"/>
<proteinExistence type="predicted"/>
<name>A0A157RRE4_9BORD</name>
<dbReference type="RefSeq" id="WP_066422004.1">
    <property type="nucleotide sequence ID" value="NZ_FKBS01000030.1"/>
</dbReference>
<dbReference type="EMBL" id="FKBS01000030">
    <property type="protein sequence ID" value="SAI60547.1"/>
    <property type="molecule type" value="Genomic_DNA"/>
</dbReference>
<sequence length="88" mass="10202">MPLDFRTQPLSPPLSARPDCSFRKGFWRRLASWFHRQGPQKAAVPTSGEILHMDDWMLKDIGVPHQVRDLAAQARARQARAGWDEHIW</sequence>
<dbReference type="Proteomes" id="UP000077037">
    <property type="component" value="Unassembled WGS sequence"/>
</dbReference>